<feature type="compositionally biased region" description="Polar residues" evidence="9">
    <location>
        <begin position="139"/>
        <end position="150"/>
    </location>
</feature>
<dbReference type="GO" id="GO:0016477">
    <property type="term" value="P:cell migration"/>
    <property type="evidence" value="ECO:0007669"/>
    <property type="project" value="TreeGrafter"/>
</dbReference>
<evidence type="ECO:0000256" key="2">
    <source>
        <dbReference type="ARBA" id="ARBA00005343"/>
    </source>
</evidence>
<dbReference type="STRING" id="32264.T1L3V3"/>
<dbReference type="Pfam" id="PF01034">
    <property type="entry name" value="Syndecan"/>
    <property type="match status" value="1"/>
</dbReference>
<accession>T1L3V3</accession>
<dbReference type="PANTHER" id="PTHR10915:SF1">
    <property type="entry name" value="SYNDECAN"/>
    <property type="match status" value="1"/>
</dbReference>
<protein>
    <recommendedName>
        <fullName evidence="12">Syndecan/Neurexin domain-containing protein</fullName>
    </recommendedName>
</protein>
<dbReference type="Proteomes" id="UP000015104">
    <property type="component" value="Unassembled WGS sequence"/>
</dbReference>
<keyword evidence="6 10" id="KW-0472">Membrane</keyword>
<proteinExistence type="inferred from homology"/>
<comment type="subcellular location">
    <subcellularLocation>
        <location evidence="1">Membrane</location>
        <topology evidence="1">Single-pass type I membrane protein</topology>
    </subcellularLocation>
</comment>
<dbReference type="AlphaFoldDB" id="T1L3V3"/>
<feature type="compositionally biased region" description="Basic and acidic residues" evidence="9">
    <location>
        <begin position="151"/>
        <end position="166"/>
    </location>
</feature>
<feature type="chain" id="PRO_5004581420" description="Syndecan/Neurexin domain-containing protein" evidence="11">
    <location>
        <begin position="24"/>
        <end position="307"/>
    </location>
</feature>
<dbReference type="OMA" id="SSHREFY"/>
<dbReference type="GO" id="GO:0016020">
    <property type="term" value="C:membrane"/>
    <property type="evidence" value="ECO:0007669"/>
    <property type="project" value="UniProtKB-SubCell"/>
</dbReference>
<feature type="compositionally biased region" description="Basic and acidic residues" evidence="9">
    <location>
        <begin position="207"/>
        <end position="219"/>
    </location>
</feature>
<dbReference type="EnsemblMetazoa" id="tetur36g01230.1">
    <property type="protein sequence ID" value="tetur36g01230.1"/>
    <property type="gene ID" value="tetur36g01230"/>
</dbReference>
<evidence type="ECO:0000256" key="7">
    <source>
        <dbReference type="ARBA" id="ARBA00023180"/>
    </source>
</evidence>
<feature type="compositionally biased region" description="Polar residues" evidence="9">
    <location>
        <begin position="90"/>
        <end position="100"/>
    </location>
</feature>
<keyword evidence="8" id="KW-0357">Heparan sulfate</keyword>
<dbReference type="OrthoDB" id="10044468at2759"/>
<feature type="domain" description="Syndecan/Neurexin" evidence="12">
    <location>
        <begin position="240"/>
        <end position="289"/>
    </location>
</feature>
<name>T1L3V3_TETUR</name>
<gene>
    <name evidence="13" type="primary">107369957</name>
</gene>
<evidence type="ECO:0000256" key="6">
    <source>
        <dbReference type="ARBA" id="ARBA00023136"/>
    </source>
</evidence>
<evidence type="ECO:0000256" key="3">
    <source>
        <dbReference type="ARBA" id="ARBA00022692"/>
    </source>
</evidence>
<feature type="region of interest" description="Disordered" evidence="9">
    <location>
        <begin position="42"/>
        <end position="225"/>
    </location>
</feature>
<evidence type="ECO:0000256" key="8">
    <source>
        <dbReference type="ARBA" id="ARBA00023207"/>
    </source>
</evidence>
<dbReference type="eggNOG" id="ENOG502RZ6V">
    <property type="taxonomic scope" value="Eukaryota"/>
</dbReference>
<dbReference type="PANTHER" id="PTHR10915">
    <property type="entry name" value="SYNDECAN"/>
    <property type="match status" value="1"/>
</dbReference>
<organism evidence="13 14">
    <name type="scientific">Tetranychus urticae</name>
    <name type="common">Two-spotted spider mite</name>
    <dbReference type="NCBI Taxonomy" id="32264"/>
    <lineage>
        <taxon>Eukaryota</taxon>
        <taxon>Metazoa</taxon>
        <taxon>Ecdysozoa</taxon>
        <taxon>Arthropoda</taxon>
        <taxon>Chelicerata</taxon>
        <taxon>Arachnida</taxon>
        <taxon>Acari</taxon>
        <taxon>Acariformes</taxon>
        <taxon>Trombidiformes</taxon>
        <taxon>Prostigmata</taxon>
        <taxon>Eleutherengona</taxon>
        <taxon>Raphignathae</taxon>
        <taxon>Tetranychoidea</taxon>
        <taxon>Tetranychidae</taxon>
        <taxon>Tetranychus</taxon>
    </lineage>
</organism>
<evidence type="ECO:0000259" key="12">
    <source>
        <dbReference type="Pfam" id="PF01034"/>
    </source>
</evidence>
<sequence length="307" mass="33950">MWLLLLLIRGLIFFSFFSISSSALSVNKESIISKNGKDIAIEGSGSIPTNEILSDDEDFYPDLMKPGSHPSPMEFSGDGSLDHNDHENIPGSNKGHTSITSDKHNPGDDEDDGDNEDDEDDDDEDDDEGSGDSPIKVTNGGSDFSFSTKETITDDDHLKPYDKKPDTTINESDESEEKHNIPIDEDESSNKNFFPDVIETSTKQHKPNHDIDHEDHDQDPNTLGNDISLLGRKQDTRPVSFFAQPSMLAAVIGGTVVSLLCAILLAMFIIYRTRKKYEASYICEPNLTSPVISHYGKGSSNKFFDPE</sequence>
<keyword evidence="7" id="KW-0325">Glycoprotein</keyword>
<keyword evidence="14" id="KW-1185">Reference proteome</keyword>
<feature type="signal peptide" evidence="11">
    <location>
        <begin position="1"/>
        <end position="23"/>
    </location>
</feature>
<dbReference type="InterPro" id="IPR001050">
    <property type="entry name" value="Syndecan"/>
</dbReference>
<dbReference type="GO" id="GO:0009986">
    <property type="term" value="C:cell surface"/>
    <property type="evidence" value="ECO:0007669"/>
    <property type="project" value="TreeGrafter"/>
</dbReference>
<evidence type="ECO:0000313" key="14">
    <source>
        <dbReference type="Proteomes" id="UP000015104"/>
    </source>
</evidence>
<evidence type="ECO:0000256" key="5">
    <source>
        <dbReference type="ARBA" id="ARBA00022989"/>
    </source>
</evidence>
<keyword evidence="4" id="KW-0654">Proteoglycan</keyword>
<dbReference type="EMBL" id="CAEY01001043">
    <property type="status" value="NOT_ANNOTATED_CDS"/>
    <property type="molecule type" value="Genomic_DNA"/>
</dbReference>
<evidence type="ECO:0000256" key="11">
    <source>
        <dbReference type="SAM" id="SignalP"/>
    </source>
</evidence>
<reference evidence="14" key="1">
    <citation type="submission" date="2011-08" db="EMBL/GenBank/DDBJ databases">
        <authorList>
            <person name="Rombauts S."/>
        </authorList>
    </citation>
    <scope>NUCLEOTIDE SEQUENCE</scope>
    <source>
        <strain evidence="14">London</strain>
    </source>
</reference>
<evidence type="ECO:0000313" key="13">
    <source>
        <dbReference type="EnsemblMetazoa" id="tetur36g01230.1"/>
    </source>
</evidence>
<evidence type="ECO:0000256" key="1">
    <source>
        <dbReference type="ARBA" id="ARBA00004479"/>
    </source>
</evidence>
<comment type="similarity">
    <text evidence="2">Belongs to the syndecan proteoglycan family.</text>
</comment>
<keyword evidence="3 10" id="KW-0812">Transmembrane</keyword>
<keyword evidence="5 10" id="KW-1133">Transmembrane helix</keyword>
<evidence type="ECO:0000256" key="4">
    <source>
        <dbReference type="ARBA" id="ARBA00022974"/>
    </source>
</evidence>
<reference evidence="13" key="2">
    <citation type="submission" date="2015-06" db="UniProtKB">
        <authorList>
            <consortium name="EnsemblMetazoa"/>
        </authorList>
    </citation>
    <scope>IDENTIFICATION</scope>
</reference>
<keyword evidence="11" id="KW-0732">Signal</keyword>
<evidence type="ECO:0000256" key="9">
    <source>
        <dbReference type="SAM" id="MobiDB-lite"/>
    </source>
</evidence>
<feature type="transmembrane region" description="Helical" evidence="10">
    <location>
        <begin position="247"/>
        <end position="271"/>
    </location>
</feature>
<dbReference type="HOGENOM" id="CLU_907126_0_0_1"/>
<evidence type="ECO:0000256" key="10">
    <source>
        <dbReference type="SAM" id="Phobius"/>
    </source>
</evidence>
<dbReference type="InterPro" id="IPR027789">
    <property type="entry name" value="Syndecan/Neurexin_dom"/>
</dbReference>
<feature type="compositionally biased region" description="Acidic residues" evidence="9">
    <location>
        <begin position="108"/>
        <end position="130"/>
    </location>
</feature>